<evidence type="ECO:0000313" key="1">
    <source>
        <dbReference type="EMBL" id="CAG8752931.1"/>
    </source>
</evidence>
<organism evidence="1 2">
    <name type="scientific">Cetraspora pellucida</name>
    <dbReference type="NCBI Taxonomy" id="1433469"/>
    <lineage>
        <taxon>Eukaryota</taxon>
        <taxon>Fungi</taxon>
        <taxon>Fungi incertae sedis</taxon>
        <taxon>Mucoromycota</taxon>
        <taxon>Glomeromycotina</taxon>
        <taxon>Glomeromycetes</taxon>
        <taxon>Diversisporales</taxon>
        <taxon>Gigasporaceae</taxon>
        <taxon>Cetraspora</taxon>
    </lineage>
</organism>
<protein>
    <submittedName>
        <fullName evidence="1">10351_t:CDS:1</fullName>
    </submittedName>
</protein>
<proteinExistence type="predicted"/>
<dbReference type="EMBL" id="CAJVPW010043872">
    <property type="protein sequence ID" value="CAG8752931.1"/>
    <property type="molecule type" value="Genomic_DNA"/>
</dbReference>
<feature type="non-terminal residue" evidence="1">
    <location>
        <position position="313"/>
    </location>
</feature>
<name>A0ACA9QIL8_9GLOM</name>
<dbReference type="Proteomes" id="UP000789366">
    <property type="component" value="Unassembled WGS sequence"/>
</dbReference>
<gene>
    <name evidence="1" type="ORF">SPELUC_LOCUS14608</name>
</gene>
<sequence>ENVAHGLIGSVYENIPQDKKRIMIEHACQISNAHGFIMKLPDKYESMVGEGGVLLSGGQKQRIAIARAIVKDPKILLLDEATSALDSRSEGIVQDALDKASKDRTTIVVAHRLSTIRNATKIIVMSEGTILESGTHDELMAKKGAYSKLVEAQQLKQVEILDKSIIPPEDTDPLITSNQTDIIPEEDYQLGHVTTNRSVSSAIITKRNEDLEANIKHDYEYTTCELIKKIGKINRPELPFVFIGLLASIVNGSIYPAFAVIFSNIIQSFSSPPDELQKDVSFWSLMFVVIAVATSVSSIIQGSAFGYSSETLT</sequence>
<feature type="non-terminal residue" evidence="1">
    <location>
        <position position="1"/>
    </location>
</feature>
<keyword evidence="2" id="KW-1185">Reference proteome</keyword>
<comment type="caution">
    <text evidence="1">The sequence shown here is derived from an EMBL/GenBank/DDBJ whole genome shotgun (WGS) entry which is preliminary data.</text>
</comment>
<reference evidence="1" key="1">
    <citation type="submission" date="2021-06" db="EMBL/GenBank/DDBJ databases">
        <authorList>
            <person name="Kallberg Y."/>
            <person name="Tangrot J."/>
            <person name="Rosling A."/>
        </authorList>
    </citation>
    <scope>NUCLEOTIDE SEQUENCE</scope>
    <source>
        <strain evidence="1">28 12/20/2015</strain>
    </source>
</reference>
<evidence type="ECO:0000313" key="2">
    <source>
        <dbReference type="Proteomes" id="UP000789366"/>
    </source>
</evidence>
<accession>A0ACA9QIL8</accession>